<dbReference type="KEGG" id="dsa:Desal_0362"/>
<keyword evidence="4" id="KW-0411">Iron-sulfur</keyword>
<dbReference type="Pfam" id="PF12838">
    <property type="entry name" value="Fer4_7"/>
    <property type="match status" value="1"/>
</dbReference>
<evidence type="ECO:0000256" key="2">
    <source>
        <dbReference type="ARBA" id="ARBA00022723"/>
    </source>
</evidence>
<feature type="domain" description="4Fe-4S ferredoxin-type" evidence="5">
    <location>
        <begin position="135"/>
        <end position="170"/>
    </location>
</feature>
<dbReference type="CDD" id="cd10554">
    <property type="entry name" value="HycB_like"/>
    <property type="match status" value="1"/>
</dbReference>
<reference evidence="6 7" key="1">
    <citation type="submission" date="2009-06" db="EMBL/GenBank/DDBJ databases">
        <title>Complete sequence of Desulfovibrio salexigens DSM 2638.</title>
        <authorList>
            <consortium name="US DOE Joint Genome Institute"/>
            <person name="Lucas S."/>
            <person name="Copeland A."/>
            <person name="Lapidus A."/>
            <person name="Glavina del Rio T."/>
            <person name="Tice H."/>
            <person name="Bruce D."/>
            <person name="Goodwin L."/>
            <person name="Pitluck S."/>
            <person name="Munk A.C."/>
            <person name="Brettin T."/>
            <person name="Detter J.C."/>
            <person name="Han C."/>
            <person name="Tapia R."/>
            <person name="Larimer F."/>
            <person name="Land M."/>
            <person name="Hauser L."/>
            <person name="Kyrpides N."/>
            <person name="Anderson I."/>
            <person name="Wall J.D."/>
            <person name="Arkin A.P."/>
            <person name="Dehal P."/>
            <person name="Chivian D."/>
            <person name="Giles B."/>
            <person name="Hazen T.C."/>
        </authorList>
    </citation>
    <scope>NUCLEOTIDE SEQUENCE [LARGE SCALE GENOMIC DNA]</scope>
    <source>
        <strain evidence="7">ATCC 14822 / DSM 2638 / NCIMB 8403 / VKM B-1763</strain>
    </source>
</reference>
<dbReference type="RefSeq" id="WP_012765955.1">
    <property type="nucleotide sequence ID" value="NC_012881.1"/>
</dbReference>
<dbReference type="InterPro" id="IPR017896">
    <property type="entry name" value="4Fe4S_Fe-S-bd"/>
</dbReference>
<evidence type="ECO:0000313" key="7">
    <source>
        <dbReference type="Proteomes" id="UP000002601"/>
    </source>
</evidence>
<feature type="domain" description="4Fe-4S ferredoxin-type" evidence="5">
    <location>
        <begin position="84"/>
        <end position="113"/>
    </location>
</feature>
<dbReference type="PROSITE" id="PS51379">
    <property type="entry name" value="4FE4S_FER_2"/>
    <property type="match status" value="3"/>
</dbReference>
<dbReference type="PANTHER" id="PTHR42859">
    <property type="entry name" value="OXIDOREDUCTASE"/>
    <property type="match status" value="1"/>
</dbReference>
<dbReference type="AlphaFoldDB" id="C6BWU9"/>
<dbReference type="SUPFAM" id="SSF54862">
    <property type="entry name" value="4Fe-4S ferredoxins"/>
    <property type="match status" value="1"/>
</dbReference>
<protein>
    <submittedName>
        <fullName evidence="6">4Fe-4S ferredoxin iron-sulfur binding domain protein</fullName>
    </submittedName>
</protein>
<keyword evidence="7" id="KW-1185">Reference proteome</keyword>
<evidence type="ECO:0000313" key="6">
    <source>
        <dbReference type="EMBL" id="ACS78429.1"/>
    </source>
</evidence>
<accession>C6BWU9</accession>
<keyword evidence="3" id="KW-0408">Iron</keyword>
<dbReference type="STRING" id="526222.Desal_0362"/>
<gene>
    <name evidence="6" type="ordered locus">Desal_0362</name>
</gene>
<organism evidence="6 7">
    <name type="scientific">Maridesulfovibrio salexigens (strain ATCC 14822 / DSM 2638 / NCIMB 8403 / VKM B-1763)</name>
    <name type="common">Desulfovibrio salexigens</name>
    <dbReference type="NCBI Taxonomy" id="526222"/>
    <lineage>
        <taxon>Bacteria</taxon>
        <taxon>Pseudomonadati</taxon>
        <taxon>Thermodesulfobacteriota</taxon>
        <taxon>Desulfovibrionia</taxon>
        <taxon>Desulfovibrionales</taxon>
        <taxon>Desulfovibrionaceae</taxon>
        <taxon>Maridesulfovibrio</taxon>
    </lineage>
</organism>
<dbReference type="OrthoDB" id="9789030at2"/>
<sequence length="200" mass="21180">MSSRLSPFVLANAAKCIGCRACELACAAAHLQGGISVGSLQGSLSPRLYLIRAEEVCVPVGCRHCEDAPCAAVCPNGAIQRTDSGVQVDEDHCVGCKTCLAACPFGAMEMAQIWKDGRPALRRVVDPQNPDSYIVEPALLASKCDLCHEREEGPACVEACPKDALTLIDPMKIKKRRNIEAALALAGVGARSDVRSGEEM</sequence>
<dbReference type="HOGENOM" id="CLU_043374_3_0_7"/>
<dbReference type="Gene3D" id="3.30.70.20">
    <property type="match status" value="2"/>
</dbReference>
<evidence type="ECO:0000256" key="4">
    <source>
        <dbReference type="ARBA" id="ARBA00023014"/>
    </source>
</evidence>
<dbReference type="InterPro" id="IPR050294">
    <property type="entry name" value="RnfB_subfamily"/>
</dbReference>
<keyword evidence="2" id="KW-0479">Metal-binding</keyword>
<keyword evidence="1" id="KW-0004">4Fe-4S</keyword>
<dbReference type="eggNOG" id="COG1142">
    <property type="taxonomic scope" value="Bacteria"/>
</dbReference>
<feature type="domain" description="4Fe-4S ferredoxin-type" evidence="5">
    <location>
        <begin position="7"/>
        <end position="36"/>
    </location>
</feature>
<dbReference type="EMBL" id="CP001649">
    <property type="protein sequence ID" value="ACS78429.1"/>
    <property type="molecule type" value="Genomic_DNA"/>
</dbReference>
<name>C6BWU9_MARSD</name>
<evidence type="ECO:0000256" key="3">
    <source>
        <dbReference type="ARBA" id="ARBA00023004"/>
    </source>
</evidence>
<proteinExistence type="predicted"/>
<dbReference type="InterPro" id="IPR017900">
    <property type="entry name" value="4Fe4S_Fe_S_CS"/>
</dbReference>
<dbReference type="GO" id="GO:0051539">
    <property type="term" value="F:4 iron, 4 sulfur cluster binding"/>
    <property type="evidence" value="ECO:0007669"/>
    <property type="project" value="UniProtKB-KW"/>
</dbReference>
<evidence type="ECO:0000256" key="1">
    <source>
        <dbReference type="ARBA" id="ARBA00022485"/>
    </source>
</evidence>
<dbReference type="PANTHER" id="PTHR42859:SF16">
    <property type="entry name" value="FORMATE HYDROGENLYASE SUBUNIT 2-RELATED"/>
    <property type="match status" value="1"/>
</dbReference>
<dbReference type="PROSITE" id="PS00198">
    <property type="entry name" value="4FE4S_FER_1"/>
    <property type="match status" value="1"/>
</dbReference>
<evidence type="ECO:0000259" key="5">
    <source>
        <dbReference type="PROSITE" id="PS51379"/>
    </source>
</evidence>
<dbReference type="Proteomes" id="UP000002601">
    <property type="component" value="Chromosome"/>
</dbReference>
<dbReference type="GO" id="GO:0046872">
    <property type="term" value="F:metal ion binding"/>
    <property type="evidence" value="ECO:0007669"/>
    <property type="project" value="UniProtKB-KW"/>
</dbReference>